<comment type="caution">
    <text evidence="2">The sequence shown here is derived from an EMBL/GenBank/DDBJ whole genome shotgun (WGS) entry which is preliminary data.</text>
</comment>
<evidence type="ECO:0000313" key="3">
    <source>
        <dbReference type="Proteomes" id="UP000034407"/>
    </source>
</evidence>
<organism evidence="2 3">
    <name type="scientific">Paraclostridium benzoelyticum</name>
    <dbReference type="NCBI Taxonomy" id="1629550"/>
    <lineage>
        <taxon>Bacteria</taxon>
        <taxon>Bacillati</taxon>
        <taxon>Bacillota</taxon>
        <taxon>Clostridia</taxon>
        <taxon>Peptostreptococcales</taxon>
        <taxon>Peptostreptococcaceae</taxon>
        <taxon>Paraclostridium</taxon>
    </lineage>
</organism>
<keyword evidence="3" id="KW-1185">Reference proteome</keyword>
<reference evidence="2 3" key="1">
    <citation type="submission" date="2015-04" db="EMBL/GenBank/DDBJ databases">
        <title>Microcin producing Clostridium sp. JC272T.</title>
        <authorList>
            <person name="Jyothsna T."/>
            <person name="Sasikala C."/>
            <person name="Ramana C."/>
        </authorList>
    </citation>
    <scope>NUCLEOTIDE SEQUENCE [LARGE SCALE GENOMIC DNA]</scope>
    <source>
        <strain evidence="2 3">JC272</strain>
    </source>
</reference>
<dbReference type="EMBL" id="LBBT01000264">
    <property type="protein sequence ID" value="KKY00555.1"/>
    <property type="molecule type" value="Genomic_DNA"/>
</dbReference>
<evidence type="ECO:0000259" key="1">
    <source>
        <dbReference type="SMART" id="SM01022"/>
    </source>
</evidence>
<dbReference type="CDD" id="cd06555">
    <property type="entry name" value="ASCH_PF0470_like"/>
    <property type="match status" value="1"/>
</dbReference>
<sequence length="115" mass="13727">MKNHIMTLNNDCFTLIKNGMKTIEMRLYDEKRKTVLKGDYITFINNGNCKNHLKVKVLEIYKYKNFNDLYKKFNKIKLGYSYDDFAAPDDMEQYYSKEDIKRYGVVGIEIKVVNE</sequence>
<gene>
    <name evidence="2" type="ORF">VN21_13515</name>
</gene>
<dbReference type="Pfam" id="PF04266">
    <property type="entry name" value="ASCH"/>
    <property type="match status" value="1"/>
</dbReference>
<dbReference type="PATRIC" id="fig|1629550.3.peg.2158"/>
<dbReference type="Gene3D" id="2.30.130.30">
    <property type="entry name" value="Hypothetical protein"/>
    <property type="match status" value="1"/>
</dbReference>
<dbReference type="SUPFAM" id="SSF88697">
    <property type="entry name" value="PUA domain-like"/>
    <property type="match status" value="1"/>
</dbReference>
<dbReference type="InterPro" id="IPR015947">
    <property type="entry name" value="PUA-like_sf"/>
</dbReference>
<proteinExistence type="predicted"/>
<evidence type="ECO:0000313" key="2">
    <source>
        <dbReference type="EMBL" id="KKY00555.1"/>
    </source>
</evidence>
<accession>A0A0M3DD33</accession>
<dbReference type="Proteomes" id="UP000034407">
    <property type="component" value="Unassembled WGS sequence"/>
</dbReference>
<name>A0A0M3DD33_9FIRM</name>
<dbReference type="AlphaFoldDB" id="A0A0M3DD33"/>
<protein>
    <submittedName>
        <fullName evidence="2">RNA-binding protein</fullName>
    </submittedName>
</protein>
<dbReference type="RefSeq" id="WP_046823718.1">
    <property type="nucleotide sequence ID" value="NZ_LBBT01000264.1"/>
</dbReference>
<feature type="domain" description="ASCH" evidence="1">
    <location>
        <begin position="6"/>
        <end position="114"/>
    </location>
</feature>
<dbReference type="InterPro" id="IPR007374">
    <property type="entry name" value="ASCH_domain"/>
</dbReference>
<dbReference type="SMART" id="SM01022">
    <property type="entry name" value="ASCH"/>
    <property type="match status" value="1"/>
</dbReference>
<dbReference type="OrthoDB" id="9790388at2"/>